<dbReference type="GO" id="GO:0006547">
    <property type="term" value="P:L-histidine metabolic process"/>
    <property type="evidence" value="ECO:0007669"/>
    <property type="project" value="UniProtKB-KW"/>
</dbReference>
<dbReference type="InterPro" id="IPR023696">
    <property type="entry name" value="Ureohydrolase_dom_sf"/>
</dbReference>
<reference evidence="6 7" key="1">
    <citation type="submission" date="2017-10" db="EMBL/GenBank/DDBJ databases">
        <title>The draft genome sequence of Lewinella nigricans NBRC 102662.</title>
        <authorList>
            <person name="Wang K."/>
        </authorList>
    </citation>
    <scope>NUCLEOTIDE SEQUENCE [LARGE SCALE GENOMIC DNA]</scope>
    <source>
        <strain evidence="6 7">NBRC 102662</strain>
    </source>
</reference>
<dbReference type="CDD" id="cd09988">
    <property type="entry name" value="Formimidoylglutamase"/>
    <property type="match status" value="1"/>
</dbReference>
<dbReference type="PANTHER" id="PTHR11358:SF35">
    <property type="entry name" value="FORMIMIDOYLGLUTAMASE"/>
    <property type="match status" value="1"/>
</dbReference>
<keyword evidence="3" id="KW-0369">Histidine metabolism</keyword>
<evidence type="ECO:0000313" key="6">
    <source>
        <dbReference type="EMBL" id="PHN06187.1"/>
    </source>
</evidence>
<dbReference type="InterPro" id="IPR006035">
    <property type="entry name" value="Ureohydrolase"/>
</dbReference>
<gene>
    <name evidence="6" type="ORF">CRP01_11435</name>
</gene>
<protein>
    <submittedName>
        <fullName evidence="6">Arginase</fullName>
    </submittedName>
</protein>
<comment type="caution">
    <text evidence="6">The sequence shown here is derived from an EMBL/GenBank/DDBJ whole genome shotgun (WGS) entry which is preliminary data.</text>
</comment>
<evidence type="ECO:0000256" key="1">
    <source>
        <dbReference type="ARBA" id="ARBA00022723"/>
    </source>
</evidence>
<evidence type="ECO:0000256" key="4">
    <source>
        <dbReference type="ARBA" id="ARBA00023211"/>
    </source>
</evidence>
<keyword evidence="4" id="KW-0464">Manganese</keyword>
<dbReference type="OrthoDB" id="9788689at2"/>
<dbReference type="EMBL" id="PDUD01000018">
    <property type="protein sequence ID" value="PHN06187.1"/>
    <property type="molecule type" value="Genomic_DNA"/>
</dbReference>
<dbReference type="PROSITE" id="PS51409">
    <property type="entry name" value="ARGINASE_2"/>
    <property type="match status" value="1"/>
</dbReference>
<evidence type="ECO:0000256" key="3">
    <source>
        <dbReference type="ARBA" id="ARBA00022808"/>
    </source>
</evidence>
<dbReference type="GO" id="GO:0008783">
    <property type="term" value="F:agmatinase activity"/>
    <property type="evidence" value="ECO:0007669"/>
    <property type="project" value="TreeGrafter"/>
</dbReference>
<dbReference type="PANTHER" id="PTHR11358">
    <property type="entry name" value="ARGINASE/AGMATINASE"/>
    <property type="match status" value="1"/>
</dbReference>
<sequence>MVKPYTKAIRLMPKWKIYDKEDVKRLTKVRPGETKIGEIVSAGAEGLDHSRLAIIGIPEDIGIRANLGTGGATTAWNAFLPAYLNLQSTQSLRGAETCIYGYLDCSDLQHLKHSESVSALREAVNLIDQAVAGQVDEIVAAGCFPVVIGGGHNNAYPILRGAASGYHRTGRIAAEKLDAINLDAHSDFRRREGRHSGNGFRYAFDEGILEKYAMIGLHRNYNAANVIDEMAREANIHYCFWEEIFLEERCSFKEAVLEAIAFTRSGTTGIELDLDAIAGVLSSAMSPSGITSTQARQYLHLCGSKAPVAYLHICEGAVRLDNGLIDPTTGKLIAYLVSDFVRALGQNRSFS</sequence>
<accession>A0A2D0NCH6</accession>
<dbReference type="Gene3D" id="3.40.800.10">
    <property type="entry name" value="Ureohydrolase domain"/>
    <property type="match status" value="1"/>
</dbReference>
<dbReference type="GO" id="GO:0033389">
    <property type="term" value="P:putrescine biosynthetic process from arginine, via agmatine"/>
    <property type="evidence" value="ECO:0007669"/>
    <property type="project" value="TreeGrafter"/>
</dbReference>
<comment type="similarity">
    <text evidence="5">Belongs to the arginase family.</text>
</comment>
<proteinExistence type="inferred from homology"/>
<dbReference type="SUPFAM" id="SSF52768">
    <property type="entry name" value="Arginase/deacetylase"/>
    <property type="match status" value="1"/>
</dbReference>
<name>A0A2D0NCH6_FLAN2</name>
<evidence type="ECO:0000256" key="5">
    <source>
        <dbReference type="PROSITE-ProRule" id="PRU00742"/>
    </source>
</evidence>
<keyword evidence="1" id="KW-0479">Metal-binding</keyword>
<dbReference type="AlphaFoldDB" id="A0A2D0NCH6"/>
<dbReference type="Proteomes" id="UP000223913">
    <property type="component" value="Unassembled WGS sequence"/>
</dbReference>
<dbReference type="GO" id="GO:0046872">
    <property type="term" value="F:metal ion binding"/>
    <property type="evidence" value="ECO:0007669"/>
    <property type="project" value="UniProtKB-KW"/>
</dbReference>
<organism evidence="6 7">
    <name type="scientific">Flavilitoribacter nigricans (strain ATCC 23147 / DSM 23189 / NBRC 102662 / NCIMB 1420 / SS-2)</name>
    <name type="common">Lewinella nigricans</name>
    <dbReference type="NCBI Taxonomy" id="1122177"/>
    <lineage>
        <taxon>Bacteria</taxon>
        <taxon>Pseudomonadati</taxon>
        <taxon>Bacteroidota</taxon>
        <taxon>Saprospiria</taxon>
        <taxon>Saprospirales</taxon>
        <taxon>Lewinellaceae</taxon>
        <taxon>Flavilitoribacter</taxon>
    </lineage>
</organism>
<keyword evidence="7" id="KW-1185">Reference proteome</keyword>
<keyword evidence="2" id="KW-0378">Hydrolase</keyword>
<evidence type="ECO:0000313" key="7">
    <source>
        <dbReference type="Proteomes" id="UP000223913"/>
    </source>
</evidence>
<evidence type="ECO:0000256" key="2">
    <source>
        <dbReference type="ARBA" id="ARBA00022801"/>
    </source>
</evidence>
<dbReference type="Pfam" id="PF00491">
    <property type="entry name" value="Arginase"/>
    <property type="match status" value="1"/>
</dbReference>